<dbReference type="Gene3D" id="3.30.70.3290">
    <property type="match status" value="1"/>
</dbReference>
<dbReference type="InterPro" id="IPR011032">
    <property type="entry name" value="GroES-like_sf"/>
</dbReference>
<evidence type="ECO:0000313" key="13">
    <source>
        <dbReference type="Proteomes" id="UP001500711"/>
    </source>
</evidence>
<dbReference type="InterPro" id="IPR013149">
    <property type="entry name" value="ADH-like_C"/>
</dbReference>
<keyword evidence="4" id="KW-0521">NADP</keyword>
<dbReference type="InterPro" id="IPR036291">
    <property type="entry name" value="NAD(P)-bd_dom_sf"/>
</dbReference>
<dbReference type="Gene3D" id="3.40.366.10">
    <property type="entry name" value="Malonyl-Coenzyme A Acyl Carrier Protein, domain 2"/>
    <property type="match status" value="1"/>
</dbReference>
<evidence type="ECO:0000256" key="3">
    <source>
        <dbReference type="ARBA" id="ARBA00022679"/>
    </source>
</evidence>
<dbReference type="Gene3D" id="3.40.50.720">
    <property type="entry name" value="NAD(P)-binding Rossmann-like Domain"/>
    <property type="match status" value="2"/>
</dbReference>
<dbReference type="SUPFAM" id="SSF51735">
    <property type="entry name" value="NAD(P)-binding Rossmann-fold domains"/>
    <property type="match status" value="3"/>
</dbReference>
<feature type="active site" description="Proton donor; for dehydratase activity" evidence="7">
    <location>
        <position position="1044"/>
    </location>
</feature>
<accession>A0ABP7C8Y7</accession>
<dbReference type="InterPro" id="IPR049900">
    <property type="entry name" value="PKS_mFAS_DH"/>
</dbReference>
<dbReference type="PROSITE" id="PS52004">
    <property type="entry name" value="KS3_2"/>
    <property type="match status" value="1"/>
</dbReference>
<dbReference type="PROSITE" id="PS52019">
    <property type="entry name" value="PKS_MFAS_DH"/>
    <property type="match status" value="1"/>
</dbReference>
<evidence type="ECO:0000256" key="5">
    <source>
        <dbReference type="ARBA" id="ARBA00023268"/>
    </source>
</evidence>
<name>A0ABP7C8Y7_9PSEU</name>
<dbReference type="InterPro" id="IPR016035">
    <property type="entry name" value="Acyl_Trfase/lysoPLipase"/>
</dbReference>
<dbReference type="Proteomes" id="UP001500711">
    <property type="component" value="Unassembled WGS sequence"/>
</dbReference>
<dbReference type="SUPFAM" id="SSF55048">
    <property type="entry name" value="Probable ACP-binding domain of malonyl-CoA ACP transacylase"/>
    <property type="match status" value="1"/>
</dbReference>
<dbReference type="InterPro" id="IPR036736">
    <property type="entry name" value="ACP-like_sf"/>
</dbReference>
<evidence type="ECO:0000313" key="12">
    <source>
        <dbReference type="EMBL" id="GAA3683916.1"/>
    </source>
</evidence>
<dbReference type="SMART" id="SM00829">
    <property type="entry name" value="PKS_ER"/>
    <property type="match status" value="1"/>
</dbReference>
<evidence type="ECO:0000259" key="9">
    <source>
        <dbReference type="PROSITE" id="PS50075"/>
    </source>
</evidence>
<dbReference type="Pfam" id="PF16197">
    <property type="entry name" value="KAsynt_C_assoc"/>
    <property type="match status" value="1"/>
</dbReference>
<keyword evidence="5" id="KW-0511">Multifunctional enzyme</keyword>
<dbReference type="InterPro" id="IPR016039">
    <property type="entry name" value="Thiolase-like"/>
</dbReference>
<dbReference type="SUPFAM" id="SSF53335">
    <property type="entry name" value="S-adenosyl-L-methionine-dependent methyltransferases"/>
    <property type="match status" value="1"/>
</dbReference>
<dbReference type="PANTHER" id="PTHR43775">
    <property type="entry name" value="FATTY ACID SYNTHASE"/>
    <property type="match status" value="1"/>
</dbReference>
<dbReference type="InterPro" id="IPR006162">
    <property type="entry name" value="Ppantetheine_attach_site"/>
</dbReference>
<dbReference type="InterPro" id="IPR050091">
    <property type="entry name" value="PKS_NRPS_Biosynth_Enz"/>
</dbReference>
<gene>
    <name evidence="12" type="ORF">GCM10022267_83420</name>
</gene>
<evidence type="ECO:0000256" key="7">
    <source>
        <dbReference type="PROSITE-ProRule" id="PRU01363"/>
    </source>
</evidence>
<keyword evidence="13" id="KW-1185">Reference proteome</keyword>
<dbReference type="Pfam" id="PF08242">
    <property type="entry name" value="Methyltransf_12"/>
    <property type="match status" value="1"/>
</dbReference>
<dbReference type="SMART" id="SM00823">
    <property type="entry name" value="PKS_PP"/>
    <property type="match status" value="1"/>
</dbReference>
<dbReference type="InterPro" id="IPR002364">
    <property type="entry name" value="Quin_OxRdtase/zeta-crystal_CS"/>
</dbReference>
<dbReference type="PROSITE" id="PS00012">
    <property type="entry name" value="PHOSPHOPANTETHEINE"/>
    <property type="match status" value="1"/>
</dbReference>
<dbReference type="InterPro" id="IPR014043">
    <property type="entry name" value="Acyl_transferase_dom"/>
</dbReference>
<dbReference type="Pfam" id="PF21089">
    <property type="entry name" value="PKS_DH_N"/>
    <property type="match status" value="1"/>
</dbReference>
<dbReference type="Pfam" id="PF00109">
    <property type="entry name" value="ketoacyl-synt"/>
    <property type="match status" value="1"/>
</dbReference>
<dbReference type="EMBL" id="BAABBE010000045">
    <property type="protein sequence ID" value="GAA3683916.1"/>
    <property type="molecule type" value="Genomic_DNA"/>
</dbReference>
<dbReference type="Gene3D" id="3.10.129.110">
    <property type="entry name" value="Polyketide synthase dehydratase"/>
    <property type="match status" value="1"/>
</dbReference>
<dbReference type="Gene3D" id="3.40.50.150">
    <property type="entry name" value="Vaccinia Virus protein VP39"/>
    <property type="match status" value="1"/>
</dbReference>
<dbReference type="Gene3D" id="3.40.47.10">
    <property type="match status" value="1"/>
</dbReference>
<dbReference type="SMART" id="SM01294">
    <property type="entry name" value="PKS_PP_betabranch"/>
    <property type="match status" value="1"/>
</dbReference>
<dbReference type="PROSITE" id="PS01162">
    <property type="entry name" value="QOR_ZETA_CRYSTAL"/>
    <property type="match status" value="1"/>
</dbReference>
<evidence type="ECO:0000259" key="11">
    <source>
        <dbReference type="PROSITE" id="PS52019"/>
    </source>
</evidence>
<dbReference type="Pfam" id="PF08240">
    <property type="entry name" value="ADH_N"/>
    <property type="match status" value="1"/>
</dbReference>
<dbReference type="InterPro" id="IPR032821">
    <property type="entry name" value="PKS_assoc"/>
</dbReference>
<dbReference type="InterPro" id="IPR013217">
    <property type="entry name" value="Methyltransf_12"/>
</dbReference>
<dbReference type="SMART" id="SM00827">
    <property type="entry name" value="PKS_AT"/>
    <property type="match status" value="1"/>
</dbReference>
<dbReference type="InterPro" id="IPR042104">
    <property type="entry name" value="PKS_dehydratase_sf"/>
</dbReference>
<dbReference type="InterPro" id="IPR016036">
    <property type="entry name" value="Malonyl_transacylase_ACP-bd"/>
</dbReference>
<dbReference type="InterPro" id="IPR020806">
    <property type="entry name" value="PKS_PP-bd"/>
</dbReference>
<keyword evidence="2" id="KW-0597">Phosphoprotein</keyword>
<dbReference type="SMART" id="SM00826">
    <property type="entry name" value="PKS_DH"/>
    <property type="match status" value="1"/>
</dbReference>
<organism evidence="12 13">
    <name type="scientific">Lentzea roselyniae</name>
    <dbReference type="NCBI Taxonomy" id="531940"/>
    <lineage>
        <taxon>Bacteria</taxon>
        <taxon>Bacillati</taxon>
        <taxon>Actinomycetota</taxon>
        <taxon>Actinomycetes</taxon>
        <taxon>Pseudonocardiales</taxon>
        <taxon>Pseudonocardiaceae</taxon>
        <taxon>Lentzea</taxon>
    </lineage>
</organism>
<sequence>MRDGRDLISDEPPERFRAGRFLDRPGRPGKTYSVSAGFLDDVAQFDAGFFGISPREAGRMDPQQRLALELTVEALDDAGLDPGVLAGTDTCVYAGVSSLDYGVLQQSAPKEINSHTLLGTTLGNVALRVSYVFDLRGPSMAVDTACSSALVALHQACQALRTGESRTALAFGVNVLLNPLSFVAFSQARMLSKRGRCQTFAGNADGYVRAEGGGLVVLKRLSDAVADGDRIHAVLLGTATNSDGRTAGMALPSRLAQRELLCQVYRRAGVDPDELVYLEAHGTGTPVGDPIECRAIGEALALRRTAGPLPIGSVKTNLGHLEPASGIVGLLKAMLVLRHRTIPPSLYADSPSPEIDFAGLRLAPAVRAFSFPETGRAVIGVNSFGFGGANAHAIVAAPPAALPSEASVATRLPLVVSARSEAALRVAVDRYAERLDSATHEEFYDLCWTAVRRRGLHDRRVAVLAASPGDAARRLRLVADGAAATGAVSANAVRAGRIAFVFCGNGSQWAGMGADLLTGDAAFRAVVKQVDDLLRPQLGWSVVEELRAGADRSRLADTFVAQPALFAVQVGVVESLRERGIEPEAVVGHSVGEVAAAYACGALSLDQAVQVIAERAAAQAPTAGAGRMAAVGLPPEEAEAVLASYGGRLGLAAVNTDRDVTVSGDADALERLGQELTARKVFFRELDVNYPFHSPAMDVVEAPLRARLAGLRGGMNHAPFVSTVTGAPVPGPELDADYWWRNVREPVRFADAVRRLLAVGVDTFVEIGPHPVLGGYLRRLRSGDVPIAVVPTLTRDTGGEEALDTTVASLIAAGARIDWNRYFPSAGRVVDLPAYPWQRERHWHGDLERWYGGPIEHPLLGERDDVPEPSWRGTVEPVSLPWLGDHVVDGAVVMPAAGYAEIALAAGRRAVNAPVEIDALNIMAPLVLPWTDQTMDVRLHTSVSEEDGLIRIAARTGDSGPWRLHARGRVRRMLAPPPAPVDLSLSGGRLDGDAFYAAAAGRGMAYGPAFRVLRELWIGDNEVVARYAFSTAESGHDVHPVVLDGALQAAAPLVAAATGGQACLPVAVDRVRVWREPAASGLIRVRGGAVTSRDVTVDIIVCTESGETTVELRGCRLRRMPAATSVRVERHVGVMRAAPRLAEPVPACPMPTPQEIAAASRNAVAAVSEAWRSVIRYDEWKPRWLDFTARVVVDTMRNLLPHRDSVSVDDLVDVGVLPRYRRLLENGAATAQELGLLRLKDGRWRPTCEGDALARFTDMVRDFPERVPTLTIMGRCARNMSAILCGELDPVDLIFPEYAPDTLEGVYDTQPEIRLSNLVARELCRTAAERWSHDRPLRILEVGAGTGGLTACVLPVLPRDRARYLFTDRSTAGFPRAAARFADYDFLEHQPFDLNQDPEAQGLPEAGFDIVIASLALHTAGDLSATLDNIGRLLGDDGLLLAVEAYDTRMIAPLFGLLDDFWAFTDTALRPSSPLLNRTGWTDLLTARGYADVVDAEAGTEDFGVMLARRPARAEPVRLPVPARRGGDHWIVLAEPGSDSAQGHRLADVLGANVAEAIPDEWDLPAGTRSFGIAVLFDEVSGLTETDLTTRRAMMLRSVAAACARVPEDVKVTMWVVTRPSGAQPGPESPASPVDAAVWGMTRTLANEQPRLVVRRISLERGEDPVSDVLRLATELLDPATDDEIVLTRSGRFVPRMVDLERTTCVNPAAYSLRLRDQGPSYRLDWTEADVPVPAPDEVVIAVRAAALNYRDVMWSTGLLPAEAMAGTVAGPLGLECAGVVTAMGSNVTGFAAGDRVFALAPSAFGSHAVTKAASTGRMPDGMSFSAAASLPVAFVTVHYGLGHLARLGAGDVVLVHGAAGGVGLAAVQHARLAGAEVIATAGTPEKRDLLRLLGVRHVLDSRSLRWADEVAAITDGRGVDVVLNSLSGEAISRGLELLRPGGRFVELGKRDLYENRRLLLRALCNDISLFAVNLDVMATSTPRLARLVFSDVVRRVWAGDYRPLPHRTYPATRVGEAFRLLQHSRHIGKVIVTFDEPVPVEQRVRPFTLDADATYLVAGGLGGFGAATARWLAQRGARHLTLVGRRGAASPEASRLLAELTDSGVTVAVHAADIADLTAMRAVFDAIDTGTRPLRGVIHSAMVLDDAPLAELTEQRFRTGLAPKMAGGRVLDVLTLGHPLDFFVVYSSGHAHTGHLNQTSYTAGNLFLEALVRQRRAAGHPGTAMIWGAIGEVGQLARDTEVARVLEGLGIHPLPPSDAFANLEDVLVDGVDVAMVWRHDRSRPRKLIPGFDAPRFDTLAHVGTDTEDAQYEDLRTTLTAMGQDEAAGAVTTVMIDLIAGVLQTKRNRLDPARRLDQLGMDSLMAVELATAISRRLDVRLAAPDMIGVATISDLTALVLKRLSANLEVAG</sequence>
<feature type="domain" description="Carrier" evidence="9">
    <location>
        <begin position="2326"/>
        <end position="2403"/>
    </location>
</feature>
<dbReference type="PROSITE" id="PS50075">
    <property type="entry name" value="CARRIER"/>
    <property type="match status" value="1"/>
</dbReference>
<dbReference type="InterPro" id="IPR020843">
    <property type="entry name" value="ER"/>
</dbReference>
<dbReference type="PROSITE" id="PS00606">
    <property type="entry name" value="KS3_1"/>
    <property type="match status" value="1"/>
</dbReference>
<dbReference type="SUPFAM" id="SSF52151">
    <property type="entry name" value="FabD/lysophospholipase-like"/>
    <property type="match status" value="1"/>
</dbReference>
<dbReference type="InterPro" id="IPR020841">
    <property type="entry name" value="PKS_Beta-ketoAc_synthase_dom"/>
</dbReference>
<dbReference type="SMART" id="SM00825">
    <property type="entry name" value="PKS_KS"/>
    <property type="match status" value="1"/>
</dbReference>
<dbReference type="SUPFAM" id="SSF50129">
    <property type="entry name" value="GroES-like"/>
    <property type="match status" value="1"/>
</dbReference>
<dbReference type="InterPro" id="IPR009081">
    <property type="entry name" value="PP-bd_ACP"/>
</dbReference>
<comment type="caution">
    <text evidence="12">The sequence shown here is derived from an EMBL/GenBank/DDBJ whole genome shotgun (WGS) entry which is preliminary data.</text>
</comment>
<dbReference type="InterPro" id="IPR049551">
    <property type="entry name" value="PKS_DH_C"/>
</dbReference>
<dbReference type="InterPro" id="IPR057326">
    <property type="entry name" value="KR_dom"/>
</dbReference>
<dbReference type="Gene3D" id="3.40.50.11460">
    <property type="match status" value="1"/>
</dbReference>
<evidence type="ECO:0000256" key="4">
    <source>
        <dbReference type="ARBA" id="ARBA00022857"/>
    </source>
</evidence>
<feature type="active site" description="Proton acceptor; for dehydratase activity" evidence="7">
    <location>
        <position position="886"/>
    </location>
</feature>
<dbReference type="Pfam" id="PF00698">
    <property type="entry name" value="Acyl_transf_1"/>
    <property type="match status" value="1"/>
</dbReference>
<dbReference type="Pfam" id="PF02801">
    <property type="entry name" value="Ketoacyl-synt_C"/>
    <property type="match status" value="1"/>
</dbReference>
<protein>
    <submittedName>
        <fullName evidence="12">Type I polyketide synthase</fullName>
    </submittedName>
</protein>
<dbReference type="Pfam" id="PF14765">
    <property type="entry name" value="PS-DH"/>
    <property type="match status" value="1"/>
</dbReference>
<feature type="domain" description="PKS/mFAS DH" evidence="11">
    <location>
        <begin position="857"/>
        <end position="1126"/>
    </location>
</feature>
<dbReference type="InterPro" id="IPR001227">
    <property type="entry name" value="Ac_transferase_dom_sf"/>
</dbReference>
<evidence type="ECO:0000256" key="6">
    <source>
        <dbReference type="ARBA" id="ARBA00023315"/>
    </source>
</evidence>
<feature type="region of interest" description="Disordered" evidence="8">
    <location>
        <begin position="1"/>
        <end position="22"/>
    </location>
</feature>
<dbReference type="InterPro" id="IPR014031">
    <property type="entry name" value="Ketoacyl_synth_C"/>
</dbReference>
<dbReference type="InterPro" id="IPR018201">
    <property type="entry name" value="Ketoacyl_synth_AS"/>
</dbReference>
<dbReference type="Gene3D" id="1.10.1200.10">
    <property type="entry name" value="ACP-like"/>
    <property type="match status" value="1"/>
</dbReference>
<dbReference type="SUPFAM" id="SSF47336">
    <property type="entry name" value="ACP-like"/>
    <property type="match status" value="1"/>
</dbReference>
<dbReference type="CDD" id="cd05195">
    <property type="entry name" value="enoyl_red"/>
    <property type="match status" value="1"/>
</dbReference>
<dbReference type="PANTHER" id="PTHR43775:SF37">
    <property type="entry name" value="SI:DKEY-61P9.11"/>
    <property type="match status" value="1"/>
</dbReference>
<dbReference type="InterPro" id="IPR013968">
    <property type="entry name" value="PKS_KR"/>
</dbReference>
<dbReference type="InterPro" id="IPR020807">
    <property type="entry name" value="PKS_DH"/>
</dbReference>
<feature type="domain" description="Ketosynthase family 3 (KS3)" evidence="10">
    <location>
        <begin position="1"/>
        <end position="397"/>
    </location>
</feature>
<evidence type="ECO:0000256" key="2">
    <source>
        <dbReference type="ARBA" id="ARBA00022553"/>
    </source>
</evidence>
<evidence type="ECO:0000256" key="8">
    <source>
        <dbReference type="SAM" id="MobiDB-lite"/>
    </source>
</evidence>
<dbReference type="InterPro" id="IPR013154">
    <property type="entry name" value="ADH-like_N"/>
</dbReference>
<dbReference type="Gene3D" id="3.90.180.10">
    <property type="entry name" value="Medium-chain alcohol dehydrogenases, catalytic domain"/>
    <property type="match status" value="1"/>
</dbReference>
<reference evidence="13" key="1">
    <citation type="journal article" date="2019" name="Int. J. Syst. Evol. Microbiol.">
        <title>The Global Catalogue of Microorganisms (GCM) 10K type strain sequencing project: providing services to taxonomists for standard genome sequencing and annotation.</title>
        <authorList>
            <consortium name="The Broad Institute Genomics Platform"/>
            <consortium name="The Broad Institute Genome Sequencing Center for Infectious Disease"/>
            <person name="Wu L."/>
            <person name="Ma J."/>
        </authorList>
    </citation>
    <scope>NUCLEOTIDE SEQUENCE [LARGE SCALE GENOMIC DNA]</scope>
    <source>
        <strain evidence="13">JCM 17494</strain>
    </source>
</reference>
<dbReference type="Pfam" id="PF08659">
    <property type="entry name" value="KR"/>
    <property type="match status" value="1"/>
</dbReference>
<keyword evidence="1" id="KW-0596">Phosphopantetheine</keyword>
<proteinExistence type="predicted"/>
<evidence type="ECO:0000256" key="1">
    <source>
        <dbReference type="ARBA" id="ARBA00022450"/>
    </source>
</evidence>
<keyword evidence="6" id="KW-0012">Acyltransferase</keyword>
<feature type="region of interest" description="C-terminal hotdog fold" evidence="7">
    <location>
        <begin position="987"/>
        <end position="1126"/>
    </location>
</feature>
<feature type="region of interest" description="N-terminal hotdog fold" evidence="7">
    <location>
        <begin position="857"/>
        <end position="977"/>
    </location>
</feature>
<dbReference type="Pfam" id="PF00550">
    <property type="entry name" value="PP-binding"/>
    <property type="match status" value="1"/>
</dbReference>
<evidence type="ECO:0000259" key="10">
    <source>
        <dbReference type="PROSITE" id="PS52004"/>
    </source>
</evidence>
<dbReference type="InterPro" id="IPR049552">
    <property type="entry name" value="PKS_DH_N"/>
</dbReference>
<dbReference type="InterPro" id="IPR029063">
    <property type="entry name" value="SAM-dependent_MTases_sf"/>
</dbReference>
<dbReference type="Pfam" id="PF00107">
    <property type="entry name" value="ADH_zinc_N"/>
    <property type="match status" value="1"/>
</dbReference>
<dbReference type="SUPFAM" id="SSF53901">
    <property type="entry name" value="Thiolase-like"/>
    <property type="match status" value="1"/>
</dbReference>
<dbReference type="InterPro" id="IPR014030">
    <property type="entry name" value="Ketoacyl_synth_N"/>
</dbReference>
<keyword evidence="3" id="KW-0808">Transferase</keyword>
<dbReference type="SMART" id="SM00822">
    <property type="entry name" value="PKS_KR"/>
    <property type="match status" value="1"/>
</dbReference>
<dbReference type="CDD" id="cd00833">
    <property type="entry name" value="PKS"/>
    <property type="match status" value="1"/>
</dbReference>